<sequence length="89" mass="9768">MGNGYALDIFSTSYLQVYGHVSESSRSISDLAMRGSTSLVSSGIRGGLPDNSVHDIHLANRPPPYNAEQRYSTLQRDGLEMEFRETAMG</sequence>
<dbReference type="Proteomes" id="UP001057402">
    <property type="component" value="Chromosome 4"/>
</dbReference>
<keyword evidence="2" id="KW-1185">Reference proteome</keyword>
<dbReference type="EMBL" id="CM042883">
    <property type="protein sequence ID" value="KAI4373744.1"/>
    <property type="molecule type" value="Genomic_DNA"/>
</dbReference>
<protein>
    <submittedName>
        <fullName evidence="1">Uncharacterized protein</fullName>
    </submittedName>
</protein>
<evidence type="ECO:0000313" key="2">
    <source>
        <dbReference type="Proteomes" id="UP001057402"/>
    </source>
</evidence>
<organism evidence="1 2">
    <name type="scientific">Melastoma candidum</name>
    <dbReference type="NCBI Taxonomy" id="119954"/>
    <lineage>
        <taxon>Eukaryota</taxon>
        <taxon>Viridiplantae</taxon>
        <taxon>Streptophyta</taxon>
        <taxon>Embryophyta</taxon>
        <taxon>Tracheophyta</taxon>
        <taxon>Spermatophyta</taxon>
        <taxon>Magnoliopsida</taxon>
        <taxon>eudicotyledons</taxon>
        <taxon>Gunneridae</taxon>
        <taxon>Pentapetalae</taxon>
        <taxon>rosids</taxon>
        <taxon>malvids</taxon>
        <taxon>Myrtales</taxon>
        <taxon>Melastomataceae</taxon>
        <taxon>Melastomatoideae</taxon>
        <taxon>Melastomateae</taxon>
        <taxon>Melastoma</taxon>
    </lineage>
</organism>
<evidence type="ECO:0000313" key="1">
    <source>
        <dbReference type="EMBL" id="KAI4373744.1"/>
    </source>
</evidence>
<accession>A0ACB9R7W0</accession>
<reference evidence="2" key="1">
    <citation type="journal article" date="2023" name="Front. Plant Sci.">
        <title>Chromosomal-level genome assembly of Melastoma candidum provides insights into trichome evolution.</title>
        <authorList>
            <person name="Zhong Y."/>
            <person name="Wu W."/>
            <person name="Sun C."/>
            <person name="Zou P."/>
            <person name="Liu Y."/>
            <person name="Dai S."/>
            <person name="Zhou R."/>
        </authorList>
    </citation>
    <scope>NUCLEOTIDE SEQUENCE [LARGE SCALE GENOMIC DNA]</scope>
</reference>
<gene>
    <name evidence="1" type="ORF">MLD38_011830</name>
</gene>
<comment type="caution">
    <text evidence="1">The sequence shown here is derived from an EMBL/GenBank/DDBJ whole genome shotgun (WGS) entry which is preliminary data.</text>
</comment>
<name>A0ACB9R7W0_9MYRT</name>
<proteinExistence type="predicted"/>